<feature type="region of interest" description="Disordered" evidence="15">
    <location>
        <begin position="263"/>
        <end position="335"/>
    </location>
</feature>
<keyword evidence="3" id="KW-0540">Nuclease</keyword>
<keyword evidence="6" id="KW-0378">Hydrolase</keyword>
<evidence type="ECO:0000256" key="8">
    <source>
        <dbReference type="ARBA" id="ARBA00022884"/>
    </source>
</evidence>
<evidence type="ECO:0000256" key="11">
    <source>
        <dbReference type="ARBA" id="ARBA00022932"/>
    </source>
</evidence>
<gene>
    <name evidence="17" type="ORF">JKIAZH3_G5119</name>
</gene>
<evidence type="ECO:0000313" key="18">
    <source>
        <dbReference type="Proteomes" id="UP000836402"/>
    </source>
</evidence>
<keyword evidence="18" id="KW-1185">Reference proteome</keyword>
<keyword evidence="11" id="KW-0808">Transferase</keyword>
<proteinExistence type="predicted"/>
<evidence type="ECO:0000256" key="10">
    <source>
        <dbReference type="ARBA" id="ARBA00022918"/>
    </source>
</evidence>
<evidence type="ECO:0000256" key="2">
    <source>
        <dbReference type="ARBA" id="ARBA00022695"/>
    </source>
</evidence>
<evidence type="ECO:0000256" key="1">
    <source>
        <dbReference type="ARBA" id="ARBA00022578"/>
    </source>
</evidence>
<accession>A0ABN7IMR5</accession>
<reference evidence="17" key="1">
    <citation type="submission" date="2020-10" db="EMBL/GenBank/DDBJ databases">
        <authorList>
            <person name="Sedaghatjoo S."/>
        </authorList>
    </citation>
    <scope>NUCLEOTIDE SEQUENCE</scope>
    <source>
        <strain evidence="17">AZH3</strain>
    </source>
</reference>
<dbReference type="EMBL" id="CAJHJG010000478">
    <property type="protein sequence ID" value="CAD6902819.1"/>
    <property type="molecule type" value="Genomic_DNA"/>
</dbReference>
<dbReference type="PROSITE" id="PS50994">
    <property type="entry name" value="INTEGRASE"/>
    <property type="match status" value="1"/>
</dbReference>
<evidence type="ECO:0000256" key="15">
    <source>
        <dbReference type="SAM" id="MobiDB-lite"/>
    </source>
</evidence>
<name>A0ABN7IMR5_9BASI</name>
<comment type="catalytic activity">
    <reaction evidence="13">
        <text>DNA(n) + a 2'-deoxyribonucleoside 5'-triphosphate = DNA(n+1) + diphosphate</text>
        <dbReference type="Rhea" id="RHEA:22508"/>
        <dbReference type="Rhea" id="RHEA-COMP:17339"/>
        <dbReference type="Rhea" id="RHEA-COMP:17340"/>
        <dbReference type="ChEBI" id="CHEBI:33019"/>
        <dbReference type="ChEBI" id="CHEBI:61560"/>
        <dbReference type="ChEBI" id="CHEBI:173112"/>
        <dbReference type="EC" id="2.7.7.49"/>
    </reaction>
</comment>
<dbReference type="PANTHER" id="PTHR42648">
    <property type="entry name" value="TRANSPOSASE, PUTATIVE-RELATED"/>
    <property type="match status" value="1"/>
</dbReference>
<sequence>MIDLLDVEANYKIWCETCQAAKATRDPFNDIPYRAIMPVELVFSDLSGPFKICFGGFKYFGTFIDDYSDLTTVVLIKTKDEIFGKFQTWVKATEKAFGHEVQVLRTDGGGEYMSKAMSEWLEKKGILHHVTPPHTPQLNGKAERKNRTLKEMTAAMLIGSNMSTQWWGHAIMFACGLLMRITKTVDGRTVWEIIHKRKPSLTKAHAFGAECWVHIPAADRLKSDHASPKAWKGKLVSWPTERSGWGIYNPKTDKIVFSRDISFSPRGQEDTSNPQEEEIDSHEVIRVEDFLEPDDDEEVQEAPNDDEPRRRLPAAAEQREQPREAVRMGDRPVRELPRRVNRGQHSDWYRQNFVMFIQELEGHLFPISPTDKDPLTYEEALARPEPERQEWIDAIDREFNSLIKNGTLEEVIVPEGANVVHAGLLP</sequence>
<dbReference type="Proteomes" id="UP000836402">
    <property type="component" value="Unassembled WGS sequence"/>
</dbReference>
<evidence type="ECO:0000256" key="5">
    <source>
        <dbReference type="ARBA" id="ARBA00022759"/>
    </source>
</evidence>
<keyword evidence="12" id="KW-0233">DNA recombination</keyword>
<evidence type="ECO:0000259" key="16">
    <source>
        <dbReference type="PROSITE" id="PS50994"/>
    </source>
</evidence>
<evidence type="ECO:0000256" key="4">
    <source>
        <dbReference type="ARBA" id="ARBA00022723"/>
    </source>
</evidence>
<dbReference type="Pfam" id="PF00665">
    <property type="entry name" value="rve"/>
    <property type="match status" value="1"/>
</dbReference>
<keyword evidence="7" id="KW-0460">Magnesium</keyword>
<keyword evidence="8" id="KW-0694">RNA-binding</keyword>
<evidence type="ECO:0000256" key="9">
    <source>
        <dbReference type="ARBA" id="ARBA00022908"/>
    </source>
</evidence>
<evidence type="ECO:0000256" key="3">
    <source>
        <dbReference type="ARBA" id="ARBA00022722"/>
    </source>
</evidence>
<dbReference type="InterPro" id="IPR012337">
    <property type="entry name" value="RNaseH-like_sf"/>
</dbReference>
<keyword evidence="5" id="KW-0255">Endonuclease</keyword>
<dbReference type="InterPro" id="IPR057670">
    <property type="entry name" value="SH3_retrovirus"/>
</dbReference>
<comment type="catalytic activity">
    <reaction evidence="14">
        <text>DNA(n) + a 2'-deoxyribonucleoside 5'-triphosphate = DNA(n+1) + diphosphate</text>
        <dbReference type="Rhea" id="RHEA:22508"/>
        <dbReference type="Rhea" id="RHEA-COMP:17339"/>
        <dbReference type="Rhea" id="RHEA-COMP:17340"/>
        <dbReference type="ChEBI" id="CHEBI:33019"/>
        <dbReference type="ChEBI" id="CHEBI:61560"/>
        <dbReference type="ChEBI" id="CHEBI:173112"/>
        <dbReference type="EC" id="2.7.7.7"/>
    </reaction>
</comment>
<evidence type="ECO:0000256" key="14">
    <source>
        <dbReference type="ARBA" id="ARBA00049244"/>
    </source>
</evidence>
<organism evidence="17 18">
    <name type="scientific">Tilletia caries</name>
    <name type="common">wheat bunt fungus</name>
    <dbReference type="NCBI Taxonomy" id="13290"/>
    <lineage>
        <taxon>Eukaryota</taxon>
        <taxon>Fungi</taxon>
        <taxon>Dikarya</taxon>
        <taxon>Basidiomycota</taxon>
        <taxon>Ustilaginomycotina</taxon>
        <taxon>Exobasidiomycetes</taxon>
        <taxon>Tilletiales</taxon>
        <taxon>Tilletiaceae</taxon>
        <taxon>Tilletia</taxon>
    </lineage>
</organism>
<keyword evidence="2" id="KW-0548">Nucleotidyltransferase</keyword>
<feature type="compositionally biased region" description="Acidic residues" evidence="15">
    <location>
        <begin position="290"/>
        <end position="305"/>
    </location>
</feature>
<keyword evidence="9" id="KW-0229">DNA integration</keyword>
<dbReference type="InterPro" id="IPR039537">
    <property type="entry name" value="Retrotran_Ty1/copia-like"/>
</dbReference>
<evidence type="ECO:0000256" key="12">
    <source>
        <dbReference type="ARBA" id="ARBA00023172"/>
    </source>
</evidence>
<keyword evidence="11" id="KW-0239">DNA-directed DNA polymerase</keyword>
<keyword evidence="4" id="KW-0479">Metal-binding</keyword>
<keyword evidence="1" id="KW-0815">Transposition</keyword>
<evidence type="ECO:0000256" key="7">
    <source>
        <dbReference type="ARBA" id="ARBA00022842"/>
    </source>
</evidence>
<comment type="caution">
    <text evidence="17">The sequence shown here is derived from an EMBL/GenBank/DDBJ whole genome shotgun (WGS) entry which is preliminary data.</text>
</comment>
<feature type="domain" description="Integrase catalytic" evidence="16">
    <location>
        <begin position="34"/>
        <end position="198"/>
    </location>
</feature>
<dbReference type="SUPFAM" id="SSF53098">
    <property type="entry name" value="Ribonuclease H-like"/>
    <property type="match status" value="1"/>
</dbReference>
<feature type="compositionally biased region" description="Basic and acidic residues" evidence="15">
    <location>
        <begin position="317"/>
        <end position="335"/>
    </location>
</feature>
<evidence type="ECO:0000256" key="6">
    <source>
        <dbReference type="ARBA" id="ARBA00022801"/>
    </source>
</evidence>
<keyword evidence="10" id="KW-0695">RNA-directed DNA polymerase</keyword>
<evidence type="ECO:0000256" key="13">
    <source>
        <dbReference type="ARBA" id="ARBA00048173"/>
    </source>
</evidence>
<protein>
    <recommendedName>
        <fullName evidence="16">Integrase catalytic domain-containing protein</fullName>
    </recommendedName>
</protein>
<evidence type="ECO:0000313" key="17">
    <source>
        <dbReference type="EMBL" id="CAD6902819.1"/>
    </source>
</evidence>
<dbReference type="InterPro" id="IPR036397">
    <property type="entry name" value="RNaseH_sf"/>
</dbReference>
<dbReference type="InterPro" id="IPR001584">
    <property type="entry name" value="Integrase_cat-core"/>
</dbReference>
<dbReference type="Gene3D" id="3.30.420.10">
    <property type="entry name" value="Ribonuclease H-like superfamily/Ribonuclease H"/>
    <property type="match status" value="1"/>
</dbReference>
<dbReference type="PANTHER" id="PTHR42648:SF11">
    <property type="entry name" value="TRANSPOSON TY4-P GAG-POL POLYPROTEIN"/>
    <property type="match status" value="1"/>
</dbReference>
<dbReference type="Pfam" id="PF25597">
    <property type="entry name" value="SH3_retrovirus"/>
    <property type="match status" value="1"/>
</dbReference>